<sequence>MGAKQSRMKTSEGSLSQLPDELALRILWYLDGKDILQVAQTCQRWRQLAEDEGLWQGNAYIHQFRIDSNWHRGRFRTKTLNVNNPDFMYRDWDFDGKEMVCLLFGNNIQIWSAVTGECLRTLVGHTDVIGSVQIRDHIIWILGRTLKVWYAKNGECIHTLCGHTDAVWCVYIHERRVVSGSRDGSIRIWNSETGQCLHVVLMKQHFIIYIRYDGRRVFSIDDDSVLKIWEQDTQTFLLSFPCSICNIRHFEFNGTQILVITRDGAITVWKRETGQCTQTIMDLTTYISAISLRANMLVSGDKDPPITSLHFKTKVELKRFQRHVENVRLRRNFALSNTGFGLVLLWDMSSKMTLAKQSVDRFIVSNTKLVCLMRNLEEVKVLVLDFSEWKERREIPYLKSH</sequence>
<dbReference type="PROSITE" id="PS50082">
    <property type="entry name" value="WD_REPEATS_2"/>
    <property type="match status" value="1"/>
</dbReference>
<dbReference type="SMART" id="SM00320">
    <property type="entry name" value="WD40"/>
    <property type="match status" value="4"/>
</dbReference>
<reference evidence="6" key="1">
    <citation type="journal article" date="2016" name="Nature">
        <title>Genome evolution in the allotetraploid frog Xenopus laevis.</title>
        <authorList>
            <person name="Session A.M."/>
            <person name="Uno Y."/>
            <person name="Kwon T."/>
            <person name="Chapman J.A."/>
            <person name="Toyoda A."/>
            <person name="Takahashi S."/>
            <person name="Fukui A."/>
            <person name="Hikosaka A."/>
            <person name="Suzuki A."/>
            <person name="Kondo M."/>
            <person name="van Heeringen S.J."/>
            <person name="Quigley I."/>
            <person name="Heinz S."/>
            <person name="Ogino H."/>
            <person name="Ochi H."/>
            <person name="Hellsten U."/>
            <person name="Lyons J.B."/>
            <person name="Simakov O."/>
            <person name="Putnam N."/>
            <person name="Stites J."/>
            <person name="Kuroki Y."/>
            <person name="Tanaka T."/>
            <person name="Michiue T."/>
            <person name="Watanabe M."/>
            <person name="Bogdanovic O."/>
            <person name="Lister R."/>
            <person name="Georgiou G."/>
            <person name="Paranjpe S.S."/>
            <person name="van Kruijsbergen I."/>
            <person name="Shu S."/>
            <person name="Carlson J."/>
            <person name="Kinoshita T."/>
            <person name="Ohta Y."/>
            <person name="Mawaribuchi S."/>
            <person name="Jenkins J."/>
            <person name="Grimwood J."/>
            <person name="Schmutz J."/>
            <person name="Mitros T."/>
            <person name="Mozaffari S.V."/>
            <person name="Suzuki Y."/>
            <person name="Haramoto Y."/>
            <person name="Yamamoto T.S."/>
            <person name="Takagi C."/>
            <person name="Heald R."/>
            <person name="Miller K."/>
            <person name="Haudenschild C."/>
            <person name="Kitzman J."/>
            <person name="Nakayama T."/>
            <person name="Izutsu Y."/>
            <person name="Robert J."/>
            <person name="Fortriede J."/>
            <person name="Burns K."/>
            <person name="Lotay V."/>
            <person name="Karimi K."/>
            <person name="Yasuoka Y."/>
            <person name="Dichmann D.S."/>
            <person name="Flajnik M.F."/>
            <person name="Houston D.W."/>
            <person name="Shendure J."/>
            <person name="DuPasquier L."/>
            <person name="Vize P.D."/>
            <person name="Zorn A.M."/>
            <person name="Ito M."/>
            <person name="Marcotte E.M."/>
            <person name="Wallingford J.B."/>
            <person name="Ito Y."/>
            <person name="Asashima M."/>
            <person name="Ueno N."/>
            <person name="Matsuda Y."/>
            <person name="Veenstra G.J."/>
            <person name="Fujiyama A."/>
            <person name="Harland R.M."/>
            <person name="Taira M."/>
            <person name="Rokhsar D.S."/>
        </authorList>
    </citation>
    <scope>NUCLEOTIDE SEQUENCE [LARGE SCALE GENOMIC DNA]</scope>
    <source>
        <strain evidence="6">J</strain>
    </source>
</reference>
<dbReference type="InterPro" id="IPR036322">
    <property type="entry name" value="WD40_repeat_dom_sf"/>
</dbReference>
<keyword evidence="2" id="KW-0677">Repeat</keyword>
<feature type="repeat" description="WD" evidence="3">
    <location>
        <begin position="160"/>
        <end position="199"/>
    </location>
</feature>
<evidence type="ECO:0000313" key="5">
    <source>
        <dbReference type="EMBL" id="OCT82130.1"/>
    </source>
</evidence>
<dbReference type="SUPFAM" id="SSF81383">
    <property type="entry name" value="F-box domain"/>
    <property type="match status" value="1"/>
</dbReference>
<keyword evidence="1 3" id="KW-0853">WD repeat</keyword>
<protein>
    <recommendedName>
        <fullName evidence="4">F-box domain-containing protein</fullName>
    </recommendedName>
</protein>
<evidence type="ECO:0000313" key="6">
    <source>
        <dbReference type="Proteomes" id="UP000694892"/>
    </source>
</evidence>
<evidence type="ECO:0000256" key="2">
    <source>
        <dbReference type="ARBA" id="ARBA00022737"/>
    </source>
</evidence>
<evidence type="ECO:0000256" key="1">
    <source>
        <dbReference type="ARBA" id="ARBA00022574"/>
    </source>
</evidence>
<dbReference type="PROSITE" id="PS50294">
    <property type="entry name" value="WD_REPEATS_REGION"/>
    <property type="match status" value="1"/>
</dbReference>
<organism evidence="5 6">
    <name type="scientific">Xenopus laevis</name>
    <name type="common">African clawed frog</name>
    <dbReference type="NCBI Taxonomy" id="8355"/>
    <lineage>
        <taxon>Eukaryota</taxon>
        <taxon>Metazoa</taxon>
        <taxon>Chordata</taxon>
        <taxon>Craniata</taxon>
        <taxon>Vertebrata</taxon>
        <taxon>Euteleostomi</taxon>
        <taxon>Amphibia</taxon>
        <taxon>Batrachia</taxon>
        <taxon>Anura</taxon>
        <taxon>Pipoidea</taxon>
        <taxon>Pipidae</taxon>
        <taxon>Xenopodinae</taxon>
        <taxon>Xenopus</taxon>
        <taxon>Xenopus</taxon>
    </lineage>
</organism>
<accession>A0A974HLG4</accession>
<dbReference type="GO" id="GO:0005737">
    <property type="term" value="C:cytoplasm"/>
    <property type="evidence" value="ECO:0007669"/>
    <property type="project" value="TreeGrafter"/>
</dbReference>
<dbReference type="AlphaFoldDB" id="A0A974HLG4"/>
<dbReference type="GO" id="GO:0043161">
    <property type="term" value="P:proteasome-mediated ubiquitin-dependent protein catabolic process"/>
    <property type="evidence" value="ECO:0007669"/>
    <property type="project" value="TreeGrafter"/>
</dbReference>
<dbReference type="InterPro" id="IPR019775">
    <property type="entry name" value="WD40_repeat_CS"/>
</dbReference>
<dbReference type="InterPro" id="IPR001680">
    <property type="entry name" value="WD40_rpt"/>
</dbReference>
<dbReference type="Pfam" id="PF12937">
    <property type="entry name" value="F-box-like"/>
    <property type="match status" value="1"/>
</dbReference>
<dbReference type="InterPro" id="IPR001810">
    <property type="entry name" value="F-box_dom"/>
</dbReference>
<evidence type="ECO:0000256" key="3">
    <source>
        <dbReference type="PROSITE-ProRule" id="PRU00221"/>
    </source>
</evidence>
<proteinExistence type="predicted"/>
<gene>
    <name evidence="5" type="ORF">XELAEV_18024641mg</name>
</gene>
<dbReference type="GO" id="GO:0005634">
    <property type="term" value="C:nucleus"/>
    <property type="evidence" value="ECO:0007669"/>
    <property type="project" value="TreeGrafter"/>
</dbReference>
<dbReference type="PANTHER" id="PTHR19849">
    <property type="entry name" value="PHOSPHOLIPASE A-2-ACTIVATING PROTEIN"/>
    <property type="match status" value="1"/>
</dbReference>
<dbReference type="EMBL" id="CM004473">
    <property type="protein sequence ID" value="OCT82130.1"/>
    <property type="molecule type" value="Genomic_DNA"/>
</dbReference>
<dbReference type="Gene3D" id="1.20.1280.50">
    <property type="match status" value="1"/>
</dbReference>
<name>A0A974HLG4_XENLA</name>
<dbReference type="Pfam" id="PF00400">
    <property type="entry name" value="WD40"/>
    <property type="match status" value="1"/>
</dbReference>
<dbReference type="Proteomes" id="UP000694892">
    <property type="component" value="Chromosome 4S"/>
</dbReference>
<dbReference type="PROSITE" id="PS00678">
    <property type="entry name" value="WD_REPEATS_1"/>
    <property type="match status" value="1"/>
</dbReference>
<dbReference type="InterPro" id="IPR036047">
    <property type="entry name" value="F-box-like_dom_sf"/>
</dbReference>
<dbReference type="GO" id="GO:0043130">
    <property type="term" value="F:ubiquitin binding"/>
    <property type="evidence" value="ECO:0007669"/>
    <property type="project" value="TreeGrafter"/>
</dbReference>
<dbReference type="PROSITE" id="PS50181">
    <property type="entry name" value="FBOX"/>
    <property type="match status" value="1"/>
</dbReference>
<dbReference type="PANTHER" id="PTHR19849:SF2">
    <property type="entry name" value="F-BOX_WD REPEAT-CONTAINING PROTEIN 7"/>
    <property type="match status" value="1"/>
</dbReference>
<dbReference type="OMA" id="IRHFEFN"/>
<dbReference type="SUPFAM" id="SSF50978">
    <property type="entry name" value="WD40 repeat-like"/>
    <property type="match status" value="1"/>
</dbReference>
<dbReference type="GO" id="GO:0010992">
    <property type="term" value="P:ubiquitin recycling"/>
    <property type="evidence" value="ECO:0007669"/>
    <property type="project" value="TreeGrafter"/>
</dbReference>
<dbReference type="InterPro" id="IPR015943">
    <property type="entry name" value="WD40/YVTN_repeat-like_dom_sf"/>
</dbReference>
<dbReference type="Gene3D" id="2.130.10.10">
    <property type="entry name" value="YVTN repeat-like/Quinoprotein amine dehydrogenase"/>
    <property type="match status" value="1"/>
</dbReference>
<feature type="domain" description="F-box" evidence="4">
    <location>
        <begin position="12"/>
        <end position="58"/>
    </location>
</feature>
<evidence type="ECO:0000259" key="4">
    <source>
        <dbReference type="PROSITE" id="PS50181"/>
    </source>
</evidence>
<dbReference type="SMART" id="SM00256">
    <property type="entry name" value="FBOX"/>
    <property type="match status" value="1"/>
</dbReference>